<keyword evidence="1" id="KW-0805">Transcription regulation</keyword>
<dbReference type="SUPFAM" id="SSF46785">
    <property type="entry name" value="Winged helix' DNA-binding domain"/>
    <property type="match status" value="1"/>
</dbReference>
<name>A0A4D7QYE1_9HYPH</name>
<evidence type="ECO:0000256" key="2">
    <source>
        <dbReference type="ARBA" id="ARBA00023125"/>
    </source>
</evidence>
<keyword evidence="3" id="KW-0804">Transcription</keyword>
<proteinExistence type="predicted"/>
<dbReference type="InterPro" id="IPR036390">
    <property type="entry name" value="WH_DNA-bd_sf"/>
</dbReference>
<accession>A0A4D7QYE1</accession>
<dbReference type="PANTHER" id="PTHR43537">
    <property type="entry name" value="TRANSCRIPTIONAL REGULATOR, GNTR FAMILY"/>
    <property type="match status" value="1"/>
</dbReference>
<dbReference type="Pfam" id="PF07729">
    <property type="entry name" value="FCD"/>
    <property type="match status" value="1"/>
</dbReference>
<sequence>MSDRNGARAGTASALIHGQLREEILSLRRAPGSQLNERDIALHHGVSRTPVREAVLRLAEEGLIDIVSKSGTYVSRISLKALPEALVIRKVLEVFAVRQAVLNATESQILELRAIVALQHEAGQAGDTDAFHRADEAFHETIAIAGRHPSVWGLVKQVKLQVERYRRLTLPLAGRMPLVVSEHRAVLDCIAARDADGAADCLARHIDGLKLNLDDIRRINPDYFQEDVTRADLLSA</sequence>
<gene>
    <name evidence="5" type="ORF">E8L99_18085</name>
</gene>
<dbReference type="InterPro" id="IPR008920">
    <property type="entry name" value="TF_FadR/GntR_C"/>
</dbReference>
<evidence type="ECO:0000256" key="1">
    <source>
        <dbReference type="ARBA" id="ARBA00023015"/>
    </source>
</evidence>
<evidence type="ECO:0000313" key="5">
    <source>
        <dbReference type="EMBL" id="QCK88852.1"/>
    </source>
</evidence>
<dbReference type="AlphaFoldDB" id="A0A4D7QYE1"/>
<feature type="domain" description="HTH gntR-type" evidence="4">
    <location>
        <begin position="10"/>
        <end position="77"/>
    </location>
</feature>
<dbReference type="Gene3D" id="1.20.120.530">
    <property type="entry name" value="GntR ligand-binding domain-like"/>
    <property type="match status" value="1"/>
</dbReference>
<keyword evidence="6" id="KW-1185">Reference proteome</keyword>
<dbReference type="InterPro" id="IPR000524">
    <property type="entry name" value="Tscrpt_reg_HTH_GntR"/>
</dbReference>
<dbReference type="PROSITE" id="PS50949">
    <property type="entry name" value="HTH_GNTR"/>
    <property type="match status" value="1"/>
</dbReference>
<dbReference type="PANTHER" id="PTHR43537:SF45">
    <property type="entry name" value="GNTR FAMILY REGULATORY PROTEIN"/>
    <property type="match status" value="1"/>
</dbReference>
<dbReference type="Proteomes" id="UP000298588">
    <property type="component" value="Chromosome"/>
</dbReference>
<dbReference type="SMART" id="SM00895">
    <property type="entry name" value="FCD"/>
    <property type="match status" value="1"/>
</dbReference>
<dbReference type="GO" id="GO:0003700">
    <property type="term" value="F:DNA-binding transcription factor activity"/>
    <property type="evidence" value="ECO:0007669"/>
    <property type="project" value="InterPro"/>
</dbReference>
<evidence type="ECO:0000313" key="6">
    <source>
        <dbReference type="Proteomes" id="UP000298588"/>
    </source>
</evidence>
<dbReference type="SUPFAM" id="SSF48008">
    <property type="entry name" value="GntR ligand-binding domain-like"/>
    <property type="match status" value="1"/>
</dbReference>
<reference evidence="5 6" key="1">
    <citation type="submission" date="2019-04" db="EMBL/GenBank/DDBJ databases">
        <title>Phreatobacter aquaticus sp. nov.</title>
        <authorList>
            <person name="Choi A."/>
            <person name="Baek K."/>
        </authorList>
    </citation>
    <scope>NUCLEOTIDE SEQUENCE [LARGE SCALE GENOMIC DNA]</scope>
    <source>
        <strain evidence="5 6">NMCR1094</strain>
    </source>
</reference>
<dbReference type="KEGG" id="paqt:E8L99_18085"/>
<dbReference type="CDD" id="cd07377">
    <property type="entry name" value="WHTH_GntR"/>
    <property type="match status" value="1"/>
</dbReference>
<dbReference type="GO" id="GO:0003677">
    <property type="term" value="F:DNA binding"/>
    <property type="evidence" value="ECO:0007669"/>
    <property type="project" value="UniProtKB-KW"/>
</dbReference>
<dbReference type="Gene3D" id="1.10.10.10">
    <property type="entry name" value="Winged helix-like DNA-binding domain superfamily/Winged helix DNA-binding domain"/>
    <property type="match status" value="1"/>
</dbReference>
<evidence type="ECO:0000256" key="3">
    <source>
        <dbReference type="ARBA" id="ARBA00023163"/>
    </source>
</evidence>
<dbReference type="EMBL" id="CP039865">
    <property type="protein sequence ID" value="QCK88852.1"/>
    <property type="molecule type" value="Genomic_DNA"/>
</dbReference>
<dbReference type="InterPro" id="IPR011711">
    <property type="entry name" value="GntR_C"/>
</dbReference>
<dbReference type="OrthoDB" id="9788098at2"/>
<dbReference type="PRINTS" id="PR00035">
    <property type="entry name" value="HTHGNTR"/>
</dbReference>
<organism evidence="5 6">
    <name type="scientific">Phreatobacter aquaticus</name>
    <dbReference type="NCBI Taxonomy" id="2570229"/>
    <lineage>
        <taxon>Bacteria</taxon>
        <taxon>Pseudomonadati</taxon>
        <taxon>Pseudomonadota</taxon>
        <taxon>Alphaproteobacteria</taxon>
        <taxon>Hyphomicrobiales</taxon>
        <taxon>Phreatobacteraceae</taxon>
        <taxon>Phreatobacter</taxon>
    </lineage>
</organism>
<dbReference type="SMART" id="SM00345">
    <property type="entry name" value="HTH_GNTR"/>
    <property type="match status" value="1"/>
</dbReference>
<dbReference type="InterPro" id="IPR036388">
    <property type="entry name" value="WH-like_DNA-bd_sf"/>
</dbReference>
<keyword evidence="2" id="KW-0238">DNA-binding</keyword>
<dbReference type="Pfam" id="PF00392">
    <property type="entry name" value="GntR"/>
    <property type="match status" value="1"/>
</dbReference>
<protein>
    <submittedName>
        <fullName evidence="5">GntR family transcriptional regulator</fullName>
    </submittedName>
</protein>
<evidence type="ECO:0000259" key="4">
    <source>
        <dbReference type="PROSITE" id="PS50949"/>
    </source>
</evidence>